<gene>
    <name evidence="7" type="ORF">SAMN04487772_12728</name>
</gene>
<keyword evidence="4" id="KW-0564">Palmitate</keyword>
<evidence type="ECO:0000256" key="6">
    <source>
        <dbReference type="SAM" id="SignalP"/>
    </source>
</evidence>
<dbReference type="RefSeq" id="WP_092478712.1">
    <property type="nucleotide sequence ID" value="NZ_FOHN01000027.1"/>
</dbReference>
<dbReference type="STRING" id="29364.SAMN04487772_12728"/>
<keyword evidence="5" id="KW-0449">Lipoprotein</keyword>
<organism evidence="7 8">
    <name type="scientific">[Clostridium] polysaccharolyticum</name>
    <dbReference type="NCBI Taxonomy" id="29364"/>
    <lineage>
        <taxon>Bacteria</taxon>
        <taxon>Bacillati</taxon>
        <taxon>Bacillota</taxon>
        <taxon>Clostridia</taxon>
        <taxon>Lachnospirales</taxon>
        <taxon>Lachnospiraceae</taxon>
    </lineage>
</organism>
<evidence type="ECO:0000256" key="2">
    <source>
        <dbReference type="ARBA" id="ARBA00022729"/>
    </source>
</evidence>
<keyword evidence="8" id="KW-1185">Reference proteome</keyword>
<keyword evidence="1" id="KW-1003">Cell membrane</keyword>
<dbReference type="Gene3D" id="3.40.190.10">
    <property type="entry name" value="Periplasmic binding protein-like II"/>
    <property type="match status" value="2"/>
</dbReference>
<evidence type="ECO:0000256" key="1">
    <source>
        <dbReference type="ARBA" id="ARBA00022475"/>
    </source>
</evidence>
<dbReference type="Proteomes" id="UP000199800">
    <property type="component" value="Unassembled WGS sequence"/>
</dbReference>
<accession>A0A1I0F5M2</accession>
<protein>
    <submittedName>
        <fullName evidence="7">Carbohydrate ABC transporter substrate-binding protein, CUT1 family (TC 3.A.1.1.-)</fullName>
    </submittedName>
</protein>
<keyword evidence="3" id="KW-0472">Membrane</keyword>
<reference evidence="7 8" key="1">
    <citation type="submission" date="2016-10" db="EMBL/GenBank/DDBJ databases">
        <authorList>
            <person name="de Groot N.N."/>
        </authorList>
    </citation>
    <scope>NUCLEOTIDE SEQUENCE [LARGE SCALE GENOMIC DNA]</scope>
    <source>
        <strain evidence="7 8">DSM 1801</strain>
    </source>
</reference>
<feature type="signal peptide" evidence="6">
    <location>
        <begin position="1"/>
        <end position="24"/>
    </location>
</feature>
<dbReference type="Pfam" id="PF01547">
    <property type="entry name" value="SBP_bac_1"/>
    <property type="match status" value="1"/>
</dbReference>
<evidence type="ECO:0000256" key="3">
    <source>
        <dbReference type="ARBA" id="ARBA00023136"/>
    </source>
</evidence>
<dbReference type="OrthoDB" id="2060074at2"/>
<dbReference type="InterPro" id="IPR006059">
    <property type="entry name" value="SBP"/>
</dbReference>
<sequence>MKKSKKIISTLLALTMAFSLSACGAKDKSTSAEKEKDSIPTIDQIKLGEDYTDLKADLKVITHRTDLVDNVFKDYISEFQKTYPNISIEYEGITNYADDITTRLTSSSWGDICMVPPSISKSELSNYFVSFGDLDTLEKNYIMLQDKAYDNEVYGIPSVGNAQGVVYNKKVFADAGITELPKTPDEFLDALQQIKDKTDAIPLYTNFNAQWTMTAWDAYVGGTSNGDPDYIMKKMVHGKNPFSKNDDMTGPYAVYYVLYESVARGLVEDDPTTTDWEGCKGQINNGKIGTMVLGSWAVSQMQAAGDHPDDIAYMPFPITVNGKQYASAGPDYQYGINVNASKENKIASMIYIKWLTEKSDFAFDQGSIPIMKGSDYPDVLDAFSDTELIINNPAKEGEEDYFDTINSDSEVGLNSDNVPDSQIVEHALAKDMTLDEIMDEWNQKWSQAQKDNDIEVEE</sequence>
<evidence type="ECO:0000256" key="4">
    <source>
        <dbReference type="ARBA" id="ARBA00023139"/>
    </source>
</evidence>
<dbReference type="PANTHER" id="PTHR43649">
    <property type="entry name" value="ARABINOSE-BINDING PROTEIN-RELATED"/>
    <property type="match status" value="1"/>
</dbReference>
<dbReference type="AlphaFoldDB" id="A0A1I0F5M2"/>
<evidence type="ECO:0000313" key="8">
    <source>
        <dbReference type="Proteomes" id="UP000199800"/>
    </source>
</evidence>
<evidence type="ECO:0000313" key="7">
    <source>
        <dbReference type="EMBL" id="SET52361.1"/>
    </source>
</evidence>
<dbReference type="PANTHER" id="PTHR43649:SF33">
    <property type="entry name" value="POLYGALACTURONAN_RHAMNOGALACTURONAN-BINDING PROTEIN YTCQ"/>
    <property type="match status" value="1"/>
</dbReference>
<dbReference type="SUPFAM" id="SSF53850">
    <property type="entry name" value="Periplasmic binding protein-like II"/>
    <property type="match status" value="1"/>
</dbReference>
<dbReference type="InterPro" id="IPR050490">
    <property type="entry name" value="Bact_solute-bd_prot1"/>
</dbReference>
<proteinExistence type="predicted"/>
<name>A0A1I0F5M2_9FIRM</name>
<feature type="chain" id="PRO_5038771405" evidence="6">
    <location>
        <begin position="25"/>
        <end position="458"/>
    </location>
</feature>
<keyword evidence="2 6" id="KW-0732">Signal</keyword>
<dbReference type="EMBL" id="FOHN01000027">
    <property type="protein sequence ID" value="SET52361.1"/>
    <property type="molecule type" value="Genomic_DNA"/>
</dbReference>
<dbReference type="PROSITE" id="PS51257">
    <property type="entry name" value="PROKAR_LIPOPROTEIN"/>
    <property type="match status" value="1"/>
</dbReference>
<evidence type="ECO:0000256" key="5">
    <source>
        <dbReference type="ARBA" id="ARBA00023288"/>
    </source>
</evidence>